<dbReference type="SUPFAM" id="SSF53300">
    <property type="entry name" value="vWA-like"/>
    <property type="match status" value="1"/>
</dbReference>
<feature type="disulfide bond" evidence="19">
    <location>
        <begin position="442"/>
        <end position="691"/>
    </location>
</feature>
<feature type="disulfide bond" evidence="19">
    <location>
        <begin position="578"/>
        <end position="583"/>
    </location>
</feature>
<feature type="disulfide bond" evidence="19">
    <location>
        <begin position="650"/>
        <end position="723"/>
    </location>
</feature>
<dbReference type="SMART" id="SM01242">
    <property type="entry name" value="Integrin_B_tail"/>
    <property type="match status" value="1"/>
</dbReference>
<feature type="disulfide bond" evidence="19">
    <location>
        <begin position="268"/>
        <end position="309"/>
    </location>
</feature>
<keyword evidence="16 19" id="KW-1015">Disulfide bond</keyword>
<feature type="disulfide bond" evidence="19">
    <location>
        <begin position="596"/>
        <end position="603"/>
    </location>
</feature>
<dbReference type="GO" id="GO:0009986">
    <property type="term" value="C:cell surface"/>
    <property type="evidence" value="ECO:0007669"/>
    <property type="project" value="TreeGrafter"/>
</dbReference>
<evidence type="ECO:0000256" key="12">
    <source>
        <dbReference type="ARBA" id="ARBA00022889"/>
    </source>
</evidence>
<dbReference type="SUPFAM" id="SSF69687">
    <property type="entry name" value="Integrin beta tail domain"/>
    <property type="match status" value="1"/>
</dbReference>
<dbReference type="InterPro" id="IPR002369">
    <property type="entry name" value="Integrin_bsu_VWA"/>
</dbReference>
<dbReference type="Gene3D" id="3.40.50.410">
    <property type="entry name" value="von Willebrand factor, type A domain"/>
    <property type="match status" value="1"/>
</dbReference>
<evidence type="ECO:0000256" key="20">
    <source>
        <dbReference type="RuleBase" id="RU000633"/>
    </source>
</evidence>
<feature type="disulfide bond" evidence="19">
    <location>
        <begin position="47"/>
        <end position="83"/>
    </location>
</feature>
<dbReference type="Proteomes" id="UP000472270">
    <property type="component" value="Unassembled WGS sequence"/>
</dbReference>
<keyword evidence="11" id="KW-0460">Magnesium</keyword>
<dbReference type="InterPro" id="IPR033760">
    <property type="entry name" value="Integrin_beta_N"/>
</dbReference>
<evidence type="ECO:0000256" key="16">
    <source>
        <dbReference type="ARBA" id="ARBA00023157"/>
    </source>
</evidence>
<keyword evidence="8 22" id="KW-0732">Signal</keyword>
<sequence length="809" mass="89841">VCRIMWKPCPFTHHPALLLYIVLEIFIHSVRGLNVCMSGSATSCEECLLIHPSCAWCAQEDFGQARTLNSRCDFSQNLQKRGCDAPFIENPRSGSSLLRSKPLSSKGSGVTQYDVIQIYPQKISLSLRPGDQTSFEVQVRPVEDYPVDLYYLMDLSLSMKDDLDTIRNLGTKLAEEMRKLTSNFRLGFGSFVDKNISPFSYTAPKYQDNPCNGYKLFPNCVPTFGFRHLLSLTDKVDRFNEEVQKQMVSRNRDAPEGGFDAILQAAVCKEKIGWRKEAYHLLVFATDDVPHLALDGKLGGLVHPHDGQCHLNDKNEYSAANMMDYPSLALLGEKLAENNIFLIFAVTKRHYVLYKNLTALIPGTTVEILDQDSKNIIQLIVNAYNNIRSKVELSVWDHPEDLSLAFTATCQDGQPLTGLRKCADVKIGDTVSFNITVDARGCPPKGTRKSFTIRPVGFKDRLEVSVDYRCDCSCTYYTKTNSSRCNSAGTYSCGICRCEPGYLGARCECEEGEVDHQHLSACREAEGKQVCSGRGECSCNQCLCYESEFGKIYGTFCECDDFSCARHKGILCSGHGECHCGECKCHAGYIGDNCNCSTETASCVSDDGKICSGRGSCVCGRCQCTEPGAFGDTCEKCPTCPDACGTKRECIECRLFNTGRLADNQTCQRMCKDEIITVETLQTDDSNTVQCVYKTENDCVMKFTYSEHANGQSVLTALKEPECAVAPNAMTVLLAVVGSILLMGIVLLALWKLVITIHDRREFARFQSARSRARYEMASNPVYKQSIPSHPMETVFHMHSIKSCNGGVH</sequence>
<keyword evidence="10" id="KW-0106">Calcium</keyword>
<dbReference type="GO" id="GO:0046872">
    <property type="term" value="F:metal ion binding"/>
    <property type="evidence" value="ECO:0007669"/>
    <property type="project" value="UniProtKB-KW"/>
</dbReference>
<keyword evidence="12 20" id="KW-0130">Cell adhesion</keyword>
<feature type="disulfide bond" evidence="19">
    <location>
        <begin position="644"/>
        <end position="653"/>
    </location>
</feature>
<keyword evidence="5" id="KW-0597">Phosphoprotein</keyword>
<keyword evidence="13 21" id="KW-1133">Transmembrane helix</keyword>
<reference evidence="27" key="2">
    <citation type="submission" date="2025-09" db="UniProtKB">
        <authorList>
            <consortium name="Ensembl"/>
        </authorList>
    </citation>
    <scope>IDENTIFICATION</scope>
</reference>
<dbReference type="GO" id="GO:0043149">
    <property type="term" value="P:stress fiber assembly"/>
    <property type="evidence" value="ECO:0007669"/>
    <property type="project" value="TreeGrafter"/>
</dbReference>
<dbReference type="InterPro" id="IPR040622">
    <property type="entry name" value="EGF_integrin_1"/>
</dbReference>
<dbReference type="GO" id="GO:0007179">
    <property type="term" value="P:transforming growth factor beta receptor signaling pathway"/>
    <property type="evidence" value="ECO:0007669"/>
    <property type="project" value="TreeGrafter"/>
</dbReference>
<evidence type="ECO:0000259" key="25">
    <source>
        <dbReference type="SMART" id="SM01241"/>
    </source>
</evidence>
<comment type="subcellular location">
    <subcellularLocation>
        <location evidence="1 20">Cell membrane</location>
        <topology evidence="1 20">Single-pass type I membrane protein</topology>
    </subcellularLocation>
</comment>
<dbReference type="FunFam" id="2.10.25.10:FF:000043">
    <property type="entry name" value="Integrin beta"/>
    <property type="match status" value="1"/>
</dbReference>
<keyword evidence="7" id="KW-0479">Metal-binding</keyword>
<dbReference type="AlphaFoldDB" id="A0A673KWM0"/>
<dbReference type="Gene3D" id="2.10.25.10">
    <property type="entry name" value="Laminin"/>
    <property type="match status" value="4"/>
</dbReference>
<dbReference type="GO" id="GO:0007229">
    <property type="term" value="P:integrin-mediated signaling pathway"/>
    <property type="evidence" value="ECO:0007669"/>
    <property type="project" value="UniProtKB-KW"/>
</dbReference>
<dbReference type="Pfam" id="PF17205">
    <property type="entry name" value="PSI_integrin"/>
    <property type="match status" value="1"/>
</dbReference>
<feature type="disulfide bond" evidence="19">
    <location>
        <begin position="637"/>
        <end position="640"/>
    </location>
</feature>
<dbReference type="InterPro" id="IPR057243">
    <property type="entry name" value="Integrin_I-EGF_CS"/>
</dbReference>
<dbReference type="Ensembl" id="ENSSRHT00000069756.1">
    <property type="protein sequence ID" value="ENSSRHP00000067903.1"/>
    <property type="gene ID" value="ENSSRHG00000032910.1"/>
</dbReference>
<keyword evidence="18" id="KW-0325">Glycoprotein</keyword>
<evidence type="ECO:0000256" key="17">
    <source>
        <dbReference type="ARBA" id="ARBA00023170"/>
    </source>
</evidence>
<evidence type="ECO:0000313" key="28">
    <source>
        <dbReference type="Proteomes" id="UP000472270"/>
    </source>
</evidence>
<evidence type="ECO:0000256" key="15">
    <source>
        <dbReference type="ARBA" id="ARBA00023136"/>
    </source>
</evidence>
<protein>
    <recommendedName>
        <fullName evidence="20">Integrin beta</fullName>
    </recommendedName>
</protein>
<dbReference type="InterPro" id="IPR036465">
    <property type="entry name" value="vWFA_dom_sf"/>
</dbReference>
<evidence type="ECO:0000256" key="21">
    <source>
        <dbReference type="SAM" id="Phobius"/>
    </source>
</evidence>
<evidence type="ECO:0000256" key="18">
    <source>
        <dbReference type="ARBA" id="ARBA00023180"/>
    </source>
</evidence>
<feature type="disulfide bond" evidence="19">
    <location>
        <begin position="539"/>
        <end position="572"/>
    </location>
</feature>
<dbReference type="SUPFAM" id="SSF57196">
    <property type="entry name" value="EGF/Laminin"/>
    <property type="match status" value="2"/>
</dbReference>
<dbReference type="PRINTS" id="PR01186">
    <property type="entry name" value="INTEGRINB"/>
</dbReference>
<dbReference type="FunFam" id="2.10.25.10:FF:000075">
    <property type="entry name" value="Integrin beta"/>
    <property type="match status" value="1"/>
</dbReference>
<evidence type="ECO:0000259" key="24">
    <source>
        <dbReference type="SMART" id="SM00423"/>
    </source>
</evidence>
<feature type="disulfide bond" evidence="19">
    <location>
        <begin position="671"/>
        <end position="699"/>
    </location>
</feature>
<dbReference type="InterPro" id="IPR012896">
    <property type="entry name" value="Integrin_bsu_tail"/>
</dbReference>
<evidence type="ECO:0000256" key="22">
    <source>
        <dbReference type="SAM" id="SignalP"/>
    </source>
</evidence>
<dbReference type="Pfam" id="PF07974">
    <property type="entry name" value="EGF_2"/>
    <property type="match status" value="1"/>
</dbReference>
<dbReference type="InterPro" id="IPR057073">
    <property type="entry name" value="EGF_integrin_2"/>
</dbReference>
<dbReference type="Pfam" id="PF18372">
    <property type="entry name" value="I-EGF_1"/>
    <property type="match status" value="1"/>
</dbReference>
<dbReference type="GO" id="GO:0033627">
    <property type="term" value="P:cell adhesion mediated by integrin"/>
    <property type="evidence" value="ECO:0007669"/>
    <property type="project" value="TreeGrafter"/>
</dbReference>
<dbReference type="PROSITE" id="PS00243">
    <property type="entry name" value="I_EGF_1"/>
    <property type="match status" value="1"/>
</dbReference>
<feature type="disulfide bond" evidence="19">
    <location>
        <begin position="470"/>
        <end position="474"/>
    </location>
</feature>
<dbReference type="InterPro" id="IPR014836">
    <property type="entry name" value="Integrin_bsu_cyt_dom"/>
</dbReference>
<dbReference type="PIRSF" id="PIRSF002512">
    <property type="entry name" value="Integrin_B"/>
    <property type="match status" value="1"/>
</dbReference>
<dbReference type="FunFam" id="2.10.25.10:FF:000258">
    <property type="entry name" value="Integrin beta"/>
    <property type="match status" value="1"/>
</dbReference>
<feature type="disulfide bond" evidence="19">
    <location>
        <begin position="544"/>
        <end position="557"/>
    </location>
</feature>
<dbReference type="SMART" id="SM00187">
    <property type="entry name" value="INB"/>
    <property type="match status" value="1"/>
</dbReference>
<dbReference type="Pfam" id="PF07965">
    <property type="entry name" value="Integrin_B_tail"/>
    <property type="match status" value="1"/>
</dbReference>
<evidence type="ECO:0000256" key="11">
    <source>
        <dbReference type="ARBA" id="ARBA00022842"/>
    </source>
</evidence>
<keyword evidence="14 20" id="KW-0401">Integrin</keyword>
<feature type="disulfide bond" evidence="19">
    <location>
        <begin position="617"/>
        <end position="622"/>
    </location>
</feature>
<dbReference type="Pfam" id="PF08725">
    <property type="entry name" value="Integrin_b_cyt"/>
    <property type="match status" value="1"/>
</dbReference>
<evidence type="ECO:0000259" key="26">
    <source>
        <dbReference type="SMART" id="SM01242"/>
    </source>
</evidence>
<feature type="disulfide bond" evidence="19">
    <location>
        <begin position="57"/>
        <end position="72"/>
    </location>
</feature>
<keyword evidence="4" id="KW-0245">EGF-like domain</keyword>
<gene>
    <name evidence="27" type="primary">LOC107723672</name>
</gene>
<dbReference type="GO" id="GO:0007160">
    <property type="term" value="P:cell-matrix adhesion"/>
    <property type="evidence" value="ECO:0007669"/>
    <property type="project" value="TreeGrafter"/>
</dbReference>
<dbReference type="FunFam" id="3.40.50.410:FF:000002">
    <property type="entry name" value="Integrin beta"/>
    <property type="match status" value="1"/>
</dbReference>
<feature type="disulfide bond" evidence="19">
    <location>
        <begin position="580"/>
        <end position="611"/>
    </location>
</feature>
<keyword evidence="28" id="KW-1185">Reference proteome</keyword>
<feature type="disulfide bond" evidence="19">
    <location>
        <begin position="624"/>
        <end position="634"/>
    </location>
</feature>
<feature type="transmembrane region" description="Helical" evidence="21">
    <location>
        <begin position="729"/>
        <end position="751"/>
    </location>
</feature>
<dbReference type="Pfam" id="PF23105">
    <property type="entry name" value="EGF_integrin"/>
    <property type="match status" value="1"/>
</dbReference>
<evidence type="ECO:0000256" key="7">
    <source>
        <dbReference type="ARBA" id="ARBA00022723"/>
    </source>
</evidence>
<feature type="disulfide bond" evidence="19">
    <location>
        <begin position="559"/>
        <end position="564"/>
    </location>
</feature>
<dbReference type="GO" id="GO:0016477">
    <property type="term" value="P:cell migration"/>
    <property type="evidence" value="ECO:0007669"/>
    <property type="project" value="TreeGrafter"/>
</dbReference>
<dbReference type="GO" id="GO:0008305">
    <property type="term" value="C:integrin complex"/>
    <property type="evidence" value="ECO:0007669"/>
    <property type="project" value="TreeGrafter"/>
</dbReference>
<dbReference type="PANTHER" id="PTHR10082">
    <property type="entry name" value="INTEGRIN BETA SUBUNIT"/>
    <property type="match status" value="1"/>
</dbReference>
<dbReference type="InterPro" id="IPR032695">
    <property type="entry name" value="Integrin_dom_sf"/>
</dbReference>
<evidence type="ECO:0000256" key="14">
    <source>
        <dbReference type="ARBA" id="ARBA00023037"/>
    </source>
</evidence>
<dbReference type="PANTHER" id="PTHR10082:SF26">
    <property type="entry name" value="INTEGRIN BETA-5"/>
    <property type="match status" value="1"/>
</dbReference>
<feature type="signal peptide" evidence="22">
    <location>
        <begin position="1"/>
        <end position="32"/>
    </location>
</feature>
<dbReference type="GO" id="GO:0005925">
    <property type="term" value="C:focal adhesion"/>
    <property type="evidence" value="ECO:0007669"/>
    <property type="project" value="TreeGrafter"/>
</dbReference>
<dbReference type="InterPro" id="IPR016201">
    <property type="entry name" value="PSI"/>
</dbReference>
<keyword evidence="6 20" id="KW-0812">Transmembrane</keyword>
<feature type="domain" description="Integrin beta subunit tail" evidence="26">
    <location>
        <begin position="644"/>
        <end position="728"/>
    </location>
</feature>
<keyword evidence="3" id="KW-1003">Cell membrane</keyword>
<feature type="disulfide bond" evidence="19">
    <location>
        <begin position="211"/>
        <end position="220"/>
    </location>
</feature>
<feature type="domain" description="Integrin beta subunit cytoplasmic" evidence="25">
    <location>
        <begin position="752"/>
        <end position="799"/>
    </location>
</feature>
<dbReference type="SUPFAM" id="SSF103575">
    <property type="entry name" value="Plexin repeat"/>
    <property type="match status" value="1"/>
</dbReference>
<keyword evidence="9" id="KW-0677">Repeat</keyword>
<feature type="domain" description="PSI" evidence="24">
    <location>
        <begin position="35"/>
        <end position="84"/>
    </location>
</feature>
<evidence type="ECO:0000256" key="2">
    <source>
        <dbReference type="ARBA" id="ARBA00007449"/>
    </source>
</evidence>
<dbReference type="GO" id="GO:0005178">
    <property type="term" value="F:integrin binding"/>
    <property type="evidence" value="ECO:0007669"/>
    <property type="project" value="TreeGrafter"/>
</dbReference>
<comment type="similarity">
    <text evidence="2 20">Belongs to the integrin beta chain family.</text>
</comment>
<dbReference type="Gene3D" id="1.20.5.100">
    <property type="entry name" value="Cytochrome c1, transmembrane anchor, C-terminal"/>
    <property type="match status" value="1"/>
</dbReference>
<accession>A0A673KWM0</accession>
<evidence type="ECO:0000256" key="9">
    <source>
        <dbReference type="ARBA" id="ARBA00022737"/>
    </source>
</evidence>
<reference evidence="27" key="1">
    <citation type="submission" date="2025-08" db="UniProtKB">
        <authorList>
            <consortium name="Ensembl"/>
        </authorList>
    </citation>
    <scope>IDENTIFICATION</scope>
</reference>
<evidence type="ECO:0000256" key="4">
    <source>
        <dbReference type="ARBA" id="ARBA00022536"/>
    </source>
</evidence>
<dbReference type="SMART" id="SM00423">
    <property type="entry name" value="PSI"/>
    <property type="match status" value="1"/>
</dbReference>
<keyword evidence="15 21" id="KW-0472">Membrane</keyword>
<evidence type="ECO:0000256" key="10">
    <source>
        <dbReference type="ARBA" id="ARBA00022837"/>
    </source>
</evidence>
<feature type="disulfide bond" evidence="19">
    <location>
        <begin position="585"/>
        <end position="594"/>
    </location>
</feature>
<evidence type="ECO:0000256" key="1">
    <source>
        <dbReference type="ARBA" id="ARBA00004251"/>
    </source>
</evidence>
<evidence type="ECO:0000313" key="27">
    <source>
        <dbReference type="Ensembl" id="ENSSRHP00000067903.1"/>
    </source>
</evidence>
<feature type="disulfide bond" evidence="19">
    <location>
        <begin position="44"/>
        <end position="54"/>
    </location>
</feature>
<dbReference type="Gene3D" id="4.10.1240.30">
    <property type="match status" value="1"/>
</dbReference>
<evidence type="ECO:0000256" key="5">
    <source>
        <dbReference type="ARBA" id="ARBA00022553"/>
    </source>
</evidence>
<dbReference type="PROSITE" id="PS52047">
    <property type="entry name" value="I_EGF_2"/>
    <property type="match status" value="3"/>
</dbReference>
<dbReference type="InterPro" id="IPR015812">
    <property type="entry name" value="Integrin_bsu"/>
</dbReference>
<evidence type="ECO:0000256" key="3">
    <source>
        <dbReference type="ARBA" id="ARBA00022475"/>
    </source>
</evidence>
<dbReference type="FunFam" id="3.30.1680.10:FF:000002">
    <property type="entry name" value="Integrin beta"/>
    <property type="match status" value="1"/>
</dbReference>
<dbReference type="Gene3D" id="3.30.1680.10">
    <property type="entry name" value="ligand-binding face of the semaphorins, domain 2"/>
    <property type="match status" value="1"/>
</dbReference>
<dbReference type="InterPro" id="IPR036349">
    <property type="entry name" value="Integrin_bsu_tail_dom_sf"/>
</dbReference>
<evidence type="ECO:0000256" key="8">
    <source>
        <dbReference type="ARBA" id="ARBA00022729"/>
    </source>
</evidence>
<feature type="disulfide bond" evidence="19">
    <location>
        <begin position="498"/>
        <end position="507"/>
    </location>
</feature>
<dbReference type="GO" id="GO:0098609">
    <property type="term" value="P:cell-cell adhesion"/>
    <property type="evidence" value="ECO:0007669"/>
    <property type="project" value="TreeGrafter"/>
</dbReference>
<evidence type="ECO:0000256" key="13">
    <source>
        <dbReference type="ARBA" id="ARBA00022989"/>
    </source>
</evidence>
<dbReference type="SMART" id="SM01241">
    <property type="entry name" value="Integrin_b_cyt"/>
    <property type="match status" value="1"/>
</dbReference>
<name>A0A673KWM0_9TELE</name>
<feature type="domain" description="Integrin beta subunit VWA" evidence="23">
    <location>
        <begin position="43"/>
        <end position="472"/>
    </location>
</feature>
<evidence type="ECO:0000256" key="6">
    <source>
        <dbReference type="ARBA" id="ARBA00022692"/>
    </source>
</evidence>
<evidence type="ECO:0000259" key="23">
    <source>
        <dbReference type="SMART" id="SM00187"/>
    </source>
</evidence>
<dbReference type="InterPro" id="IPR013111">
    <property type="entry name" value="EGF_extracell"/>
</dbReference>
<dbReference type="SUPFAM" id="SSF69179">
    <property type="entry name" value="Integrin domains"/>
    <property type="match status" value="2"/>
</dbReference>
<feature type="disulfide bond" evidence="19">
    <location>
        <begin position="493"/>
        <end position="531"/>
    </location>
</feature>
<evidence type="ECO:0000256" key="19">
    <source>
        <dbReference type="PIRSR" id="PIRSR002512-1"/>
    </source>
</evidence>
<dbReference type="Gene3D" id="2.60.40.1510">
    <property type="entry name" value="ntegrin, alpha v. Chain A, domain 3"/>
    <property type="match status" value="1"/>
</dbReference>
<organism evidence="27 28">
    <name type="scientific">Sinocyclocheilus rhinocerous</name>
    <dbReference type="NCBI Taxonomy" id="307959"/>
    <lineage>
        <taxon>Eukaryota</taxon>
        <taxon>Metazoa</taxon>
        <taxon>Chordata</taxon>
        <taxon>Craniata</taxon>
        <taxon>Vertebrata</taxon>
        <taxon>Euteleostomi</taxon>
        <taxon>Actinopterygii</taxon>
        <taxon>Neopterygii</taxon>
        <taxon>Teleostei</taxon>
        <taxon>Ostariophysi</taxon>
        <taxon>Cypriniformes</taxon>
        <taxon>Cyprinidae</taxon>
        <taxon>Cyprininae</taxon>
        <taxon>Sinocyclocheilus</taxon>
    </lineage>
</organism>
<proteinExistence type="inferred from homology"/>
<dbReference type="FunFam" id="4.10.1240.30:FF:000001">
    <property type="entry name" value="Integrin beta"/>
    <property type="match status" value="1"/>
</dbReference>
<feature type="disulfide bond" evidence="19">
    <location>
        <begin position="537"/>
        <end position="542"/>
    </location>
</feature>
<dbReference type="Pfam" id="PF00362">
    <property type="entry name" value="Integrin_beta"/>
    <property type="match status" value="1"/>
</dbReference>
<feature type="chain" id="PRO_5025420173" description="Integrin beta" evidence="22">
    <location>
        <begin position="33"/>
        <end position="809"/>
    </location>
</feature>
<feature type="disulfide bond" evidence="19">
    <location>
        <begin position="619"/>
        <end position="667"/>
    </location>
</feature>
<keyword evidence="17" id="KW-0675">Receptor</keyword>
<feature type="disulfide bond" evidence="19">
    <location>
        <begin position="410"/>
        <end position="422"/>
    </location>
</feature>